<comment type="caution">
    <text evidence="2">The sequence shown here is derived from an EMBL/GenBank/DDBJ whole genome shotgun (WGS) entry which is preliminary data.</text>
</comment>
<feature type="compositionally biased region" description="Basic and acidic residues" evidence="1">
    <location>
        <begin position="15"/>
        <end position="30"/>
    </location>
</feature>
<keyword evidence="3" id="KW-1185">Reference proteome</keyword>
<proteinExistence type="predicted"/>
<sequence>MSAPTSNHNNAKRKGVNDDSNSRKKPKSDGQKTTAVKRPLDENDYPASKKPKKDLEKKPKMSNAPTQDGVISKTAVAHRTDLNPGEYWQRDGNRLFKENASDAPITIQQGKFYEWTDTRATIVCNCNGRFDLEDYKRHECPERGEKRVLLAPAKGVVRLCACFRSSKTGGSGCFLGFDAWYSGEMWYKHKDYCQADKVVMNEVEPVVSTFYNTDEKKTKAARLYQCGGGCGKQFNGRDWRGHSTTKCGKRTVALGEPQEIPRPLEADTTLKKVSINLPLRLVNSSRSGNAILCGGCDTLFCNGASWTDHSVSMCGASTRVQKVTNEDDAATQGFSVEFRRAMDKLLQIEEDSKTPITYYNKANDVFDCGGCGFLFANSLGQWPYGHDRTQCGKATQIVSDTRKTKVAKLRLSLHQLLTRALGPSDYDKNALLSPA</sequence>
<reference evidence="2 3" key="1">
    <citation type="journal article" date="2024" name="J Genomics">
        <title>Draft genome sequencing and assembly of Favolaschia claudopus CIRM-BRFM 2984 isolated from oak limbs.</title>
        <authorList>
            <person name="Navarro D."/>
            <person name="Drula E."/>
            <person name="Chaduli D."/>
            <person name="Cazenave R."/>
            <person name="Ahrendt S."/>
            <person name="Wang J."/>
            <person name="Lipzen A."/>
            <person name="Daum C."/>
            <person name="Barry K."/>
            <person name="Grigoriev I.V."/>
            <person name="Favel A."/>
            <person name="Rosso M.N."/>
            <person name="Martin F."/>
        </authorList>
    </citation>
    <scope>NUCLEOTIDE SEQUENCE [LARGE SCALE GENOMIC DNA]</scope>
    <source>
        <strain evidence="2 3">CIRM-BRFM 2984</strain>
    </source>
</reference>
<dbReference type="AlphaFoldDB" id="A0AAV9ZHR6"/>
<protein>
    <submittedName>
        <fullName evidence="2">Uncharacterized protein</fullName>
    </submittedName>
</protein>
<accession>A0AAV9ZHR6</accession>
<dbReference type="Proteomes" id="UP001362999">
    <property type="component" value="Unassembled WGS sequence"/>
</dbReference>
<feature type="region of interest" description="Disordered" evidence="1">
    <location>
        <begin position="1"/>
        <end position="89"/>
    </location>
</feature>
<evidence type="ECO:0000313" key="3">
    <source>
        <dbReference type="Proteomes" id="UP001362999"/>
    </source>
</evidence>
<name>A0AAV9ZHR6_9AGAR</name>
<gene>
    <name evidence="2" type="ORF">R3P38DRAFT_3293408</name>
</gene>
<evidence type="ECO:0000313" key="2">
    <source>
        <dbReference type="EMBL" id="KAK6983850.1"/>
    </source>
</evidence>
<evidence type="ECO:0000256" key="1">
    <source>
        <dbReference type="SAM" id="MobiDB-lite"/>
    </source>
</evidence>
<organism evidence="2 3">
    <name type="scientific">Favolaschia claudopus</name>
    <dbReference type="NCBI Taxonomy" id="2862362"/>
    <lineage>
        <taxon>Eukaryota</taxon>
        <taxon>Fungi</taxon>
        <taxon>Dikarya</taxon>
        <taxon>Basidiomycota</taxon>
        <taxon>Agaricomycotina</taxon>
        <taxon>Agaricomycetes</taxon>
        <taxon>Agaricomycetidae</taxon>
        <taxon>Agaricales</taxon>
        <taxon>Marasmiineae</taxon>
        <taxon>Mycenaceae</taxon>
        <taxon>Favolaschia</taxon>
    </lineage>
</organism>
<dbReference type="EMBL" id="JAWWNJ010000146">
    <property type="protein sequence ID" value="KAK6983850.1"/>
    <property type="molecule type" value="Genomic_DNA"/>
</dbReference>